<dbReference type="PANTHER" id="PTHR30085:SF2">
    <property type="entry name" value="GLUTAMATE_ASPARTATE IMPORT SOLUTE-BINDING PROTEIN"/>
    <property type="match status" value="1"/>
</dbReference>
<dbReference type="GO" id="GO:0005576">
    <property type="term" value="C:extracellular region"/>
    <property type="evidence" value="ECO:0007669"/>
    <property type="project" value="TreeGrafter"/>
</dbReference>
<comment type="similarity">
    <text evidence="1">Belongs to the bacterial solute-binding protein 3 family.</text>
</comment>
<dbReference type="GO" id="GO:0006865">
    <property type="term" value="P:amino acid transport"/>
    <property type="evidence" value="ECO:0007669"/>
    <property type="project" value="TreeGrafter"/>
</dbReference>
<dbReference type="Proteomes" id="UP000599523">
    <property type="component" value="Unassembled WGS sequence"/>
</dbReference>
<evidence type="ECO:0000259" key="4">
    <source>
        <dbReference type="SMART" id="SM00062"/>
    </source>
</evidence>
<dbReference type="InterPro" id="IPR001638">
    <property type="entry name" value="Solute-binding_3/MltF_N"/>
</dbReference>
<dbReference type="AlphaFoldDB" id="A0A972F961"/>
<gene>
    <name evidence="5" type="ORF">GPA21_15650</name>
</gene>
<feature type="domain" description="Solute-binding protein family 3/N-terminal" evidence="4">
    <location>
        <begin position="24"/>
        <end position="256"/>
    </location>
</feature>
<evidence type="ECO:0000256" key="1">
    <source>
        <dbReference type="ARBA" id="ARBA00010333"/>
    </source>
</evidence>
<protein>
    <submittedName>
        <fullName evidence="5">Transporter substrate-binding domain-containing protein</fullName>
    </submittedName>
</protein>
<dbReference type="CDD" id="cd13688">
    <property type="entry name" value="PBP2_GltI_DEBP"/>
    <property type="match status" value="1"/>
</dbReference>
<dbReference type="GO" id="GO:0030288">
    <property type="term" value="C:outer membrane-bounded periplasmic space"/>
    <property type="evidence" value="ECO:0007669"/>
    <property type="project" value="TreeGrafter"/>
</dbReference>
<keyword evidence="3" id="KW-0732">Signal</keyword>
<name>A0A972F961_9RHOO</name>
<dbReference type="PANTHER" id="PTHR30085">
    <property type="entry name" value="AMINO ACID ABC TRANSPORTER PERMEASE"/>
    <property type="match status" value="1"/>
</dbReference>
<evidence type="ECO:0000256" key="3">
    <source>
        <dbReference type="ARBA" id="ARBA00022729"/>
    </source>
</evidence>
<keyword evidence="6" id="KW-1185">Reference proteome</keyword>
<reference evidence="5" key="1">
    <citation type="submission" date="2019-12" db="EMBL/GenBank/DDBJ databases">
        <title>Comparative genomics gives insights into the taxonomy of the Azoarcus-Aromatoleum group and reveals separate origins of nif in the plant-associated Azoarcus and non-plant-associated Aromatoleum sub-groups.</title>
        <authorList>
            <person name="Lafos M."/>
            <person name="Maluk M."/>
            <person name="Batista M."/>
            <person name="Junghare M."/>
            <person name="Carmona M."/>
            <person name="Faoro H."/>
            <person name="Cruz L.M."/>
            <person name="Battistoni F."/>
            <person name="De Souza E."/>
            <person name="Pedrosa F."/>
            <person name="Chen W.-M."/>
            <person name="Poole P.S."/>
            <person name="Dixon R.A."/>
            <person name="James E.K."/>
        </authorList>
    </citation>
    <scope>NUCLEOTIDE SEQUENCE</scope>
    <source>
        <strain evidence="5">NSC3</strain>
    </source>
</reference>
<comment type="caution">
    <text evidence="5">The sequence shown here is derived from an EMBL/GenBank/DDBJ whole genome shotgun (WGS) entry which is preliminary data.</text>
</comment>
<dbReference type="SUPFAM" id="SSF53850">
    <property type="entry name" value="Periplasmic binding protein-like II"/>
    <property type="match status" value="1"/>
</dbReference>
<organism evidence="5 6">
    <name type="scientific">Azoarcus taiwanensis</name>
    <dbReference type="NCBI Taxonomy" id="666964"/>
    <lineage>
        <taxon>Bacteria</taxon>
        <taxon>Pseudomonadati</taxon>
        <taxon>Pseudomonadota</taxon>
        <taxon>Betaproteobacteria</taxon>
        <taxon>Rhodocyclales</taxon>
        <taxon>Zoogloeaceae</taxon>
        <taxon>Azoarcus</taxon>
    </lineage>
</organism>
<dbReference type="InterPro" id="IPR051455">
    <property type="entry name" value="Bact_solute-bind_prot3"/>
</dbReference>
<dbReference type="Pfam" id="PF00497">
    <property type="entry name" value="SBP_bac_3"/>
    <property type="match status" value="1"/>
</dbReference>
<sequence>MPIASAFAQPSTADTLQRIKERGYITLGHRESSVPFSYYDGQGQVAGYSHELALRIVDAVRHHLDEPLLVLRLTPITSENRIRMIRSGEIDLECGSTTHNSFRARHASFSNTIFIIGTRMLTRQESGIHDFPDLAGRRVVTTAGTTSERLLREMNELRQKGMTIVTQRDHRESFLALERGAADAFMLDDALLYGELAKADRPDDWIVTGTPQSFEAYGCMMRRGDIAFKRLVDQALAQLMRSGEAERIYRRWFMSPLPDSGLNLNFPMSETMRELFRNPNDHPFQ</sequence>
<proteinExistence type="inferred from homology"/>
<dbReference type="Gene3D" id="3.40.190.10">
    <property type="entry name" value="Periplasmic binding protein-like II"/>
    <property type="match status" value="2"/>
</dbReference>
<keyword evidence="2" id="KW-0813">Transport</keyword>
<evidence type="ECO:0000313" key="6">
    <source>
        <dbReference type="Proteomes" id="UP000599523"/>
    </source>
</evidence>
<accession>A0A972F961</accession>
<evidence type="ECO:0000256" key="2">
    <source>
        <dbReference type="ARBA" id="ARBA00022448"/>
    </source>
</evidence>
<dbReference type="EMBL" id="WTVM01000116">
    <property type="protein sequence ID" value="NMG04392.1"/>
    <property type="molecule type" value="Genomic_DNA"/>
</dbReference>
<evidence type="ECO:0000313" key="5">
    <source>
        <dbReference type="EMBL" id="NMG04392.1"/>
    </source>
</evidence>
<dbReference type="SMART" id="SM00062">
    <property type="entry name" value="PBPb"/>
    <property type="match status" value="1"/>
</dbReference>